<dbReference type="Gene3D" id="2.160.20.20">
    <property type="match status" value="1"/>
</dbReference>
<dbReference type="GO" id="GO:0009374">
    <property type="term" value="F:biotin binding"/>
    <property type="evidence" value="ECO:0007669"/>
    <property type="project" value="InterPro"/>
</dbReference>
<dbReference type="InterPro" id="IPR008638">
    <property type="entry name" value="FhaB/CdiA-like_TPS"/>
</dbReference>
<reference evidence="6" key="1">
    <citation type="submission" date="2021-01" db="EMBL/GenBank/DDBJ databases">
        <title>Genome sequence of strain Noviherbaspirillum sp. DKR-6.</title>
        <authorList>
            <person name="Chaudhary D.K."/>
        </authorList>
    </citation>
    <scope>NUCLEOTIDE SEQUENCE</scope>
    <source>
        <strain evidence="6">DKR-6</strain>
    </source>
</reference>
<accession>A0A934SPK0</accession>
<dbReference type="Proteomes" id="UP000622890">
    <property type="component" value="Unassembled WGS sequence"/>
</dbReference>
<dbReference type="InterPro" id="IPR050909">
    <property type="entry name" value="Bact_Autotransporter_VF"/>
</dbReference>
<sequence length="2776" mass="277690">MHQHRSRRRQRPLRWHALASAMATAFAAPAMANPVGPVVVSGSASVANSGKTLTVTNTPGAILNWNSFSIGADEAVRFQQQNAASQVLNRVTGTDPSKIAGVLSSNGRVFLINPNGIAFAPGSQVNVAGLVASTLNLSNEDFLAGRLRFQEQPGAGKITSQGTIQTVNGGQIYLVAPAIENTGILIAPDGDVMLAAGKAVNLVDAANPEIAVEINAPQNAALNLGQIVARNVSILAGAIQNTGSINADAAVIGDGGRILLRATDSAQIAGTLTARGGAQGGNGGSIETSAKSVDFSAAKVDASAPRGQGGQWLIDPTDVLIDAAAAGTIASTLNTGTSTTVATPDGSITVSSAISKSAGGDAALTMNAATGVRINAGISSTSGKLDLNLNGGSSNTIGSTVNLNGGTLNLGAATTLTGGTIAKATVASGNGSVLTSNYGTLDDVILRTNLWLATGNYTYVMNRLTLDNASIITNASNYGYLHFTGAAPVLTTTLDRGIGSGTGSIVNSGSYGTVVSTSAGLTIDPSIALPANGYNNYSLGTNGVLKTPVNVQSGTTTITGTNWQTSSTVGAIGGTLQLDGSWNNPAGRTINIGSGATLNALGTWTNAGTIAGAAGSTLNLGGGYQLSWTNSGTISARGATLNLGGNFTSAGIGNLDLDTTSVVRVSGTWDNTATTLTSPYDISAAGHTGNFTLYGGTIRGGVLSSSAGAPVQSTYGTLDDVILQTNLSLTSGNYTYVTNRLTLDNASIAANGNGYLYFSGAAPVLTTTLDRGIGSGTGSIASTGSNSITVAANGYNVGLTIDPSIALPTSGYNYYSLGMNGMLKTPVNVQSGTTTITGTNWQTTSTVGAIGGTLQLDGSWNNPAGRTINIGGGATLNTYGTWSNAGTIAGAAGSTLNIGGAYQPNWSNSGTISARGATLNLGGNFTSAGIGNLDLDTASVARVSGIWDNTATTLTTPYDISAPGHTGSFTLFGGTIRGGVLSSSAGKPVQSIYGTLDDVTLQTNLSLTNGNYTYVTNRLTLDNASIFSGTSNNGYLYFTGTAPVLTTTLDRGIGSGTGSFVNSGLYGISINANTYNAALTIDPSIALPTTGSNYYYLGTNGVLKTPVNVQSGATTINGTNWQTTSTLGATGGTLQLDGVWSNPAGRTIGIGSGATLNAYGNWTNAGTIAGAAGSTLNMGGNQYYSYNNWSNTGTISARGATLNLGGNFTSAGIGNLDLDTASKVQVTGTWDNTATTLTTPYDISAPGHTGSFALYGGTIRGGVLSSSAGAPVQSTYGTLDDVILQTNLSLTNGNYTYVTNRLTLDNAAIVVNGGGYLYFNGATPVLTTTLDRGIGSGTGSLINSASNSINVNANTYNAGLTIDPSIALPTTGNNYYYLGTNGVLKTPVNVQSGTTYINGTNWQTTTTLGATGGSLQLSGSWSNPAGRTISIGSGATLNAYGTWTNAGTIAGASGSTLNMSGTWSNPGAITAGANSLISLSNLPVNDGILDIGAGGTMRTNNANLTNSATGTIRGAGTIDLGSSYLIQYSPTYQETDKPYTLTNYGTIDPGSGANGTGTLTLRGNLVMQPGSRLHADLGGAAAGQYDRLSIVNVSTCYYYWGCSVTPSTATLNGTLEISEKGAAVAGGFFADRGNTFPNMLTVNGGATGLSGSFAANSVQGSAAGDVGFVFATSGAPGIANTSYSTTRWATDASGLWSASSNWTRGVPTTGKDAVISRAAPTVVTIDNAVATPLSLIDDNDLTLAAGGFLTLPTGFTSYAHTLTLSGGTLSNPSALTLAGPLVLQSGSINGAGSLAIGSGGSIVKSGALDASINQAFSNAGAVQIDGGSLHLGGDGVHTGSFTVAAGATLDFAASTQQFADGSSFNGAGSFAHSGGNAILVGAGSGLSVNAGASLDLAAFHFSGNGALSNFGTVNDAGAVFSGRLINAGSAYLSNGATLANGFVNAAGGVMNFTGGNVIVGGADAVIAGGSINLGSGATLTKSGGVLNWEGGSFTGKGTLAFANGGIIGFAGGGDRVLDNPNLAFSFTDLSLPSGSLSLLSGSLNFYTSAGGATTIPAGTTLALYGGSMSNNGPLNIAGRFGLYGGDLSGAGAINMTGGSIDMPASSTVAWNASGALTNTGTLDLSNRTIASAMTNTGTINSTGGLVFTQPFTNAGSFNDVSGSVSFNGGYTQTGGITRLGASVSAPADMVVGGSGFALNGGTLGGSGTITGNVAVGAGTLAPGFSPGSLSIVGNLTLSPGSITAIELGGTTPGSGYDVIHVSGNASLAGALNVSNYNGYAPAAGSSYSFLDYASVSGAFGSTNLPAGMAMTQYAAYSQLVAGAAPIAPAAGTSAAPAAGAPATGAASAGASTSGATAAGTFAATLLPPPVSTQQMQIASLSGTGAANVADAASTPQPIVTAALVTTTATAASGAGAVSSDAIPAAASNYRGAPAWLLGSDGVSALFPNLPLASIDRVELGTLLEERRAYKRDLLAAANSLLEQHPEIADLPLCREEQETDTGACLLSDSLQRDALARRSAVAQAASRAHAHLPAIARKRALVIGLNHYADKRIPRLESALPDARAMRDALSQRLGYEVTLLEDAGKGEIMTAFNRLALEMSASDSFVVYFAGHGDMVEKTGEGYWIPADASASDPRGWISNADVSRLLGLVKARQVAMISDSCYSGTFAREAAIDTDAKRARASAETYLTKRAVTVMTSGSDEPVADSGKEGHSVFAWNLLRQIRQLQDWDSGASVYATLRPEVERELPQSPLYGASLSAGHQAGADFLFERRDSE</sequence>
<keyword evidence="7" id="KW-1185">Reference proteome</keyword>
<dbReference type="PANTHER" id="PTHR12338:SF8">
    <property type="entry name" value="HEME_HEMOPEXIN-BINDING PROTEIN"/>
    <property type="match status" value="1"/>
</dbReference>
<proteinExistence type="predicted"/>
<keyword evidence="3 4" id="KW-0732">Signal</keyword>
<feature type="domain" description="Caspase family p20" evidence="5">
    <location>
        <begin position="2536"/>
        <end position="2614"/>
    </location>
</feature>
<dbReference type="SUPFAM" id="SSF51126">
    <property type="entry name" value="Pectin lyase-like"/>
    <property type="match status" value="2"/>
</dbReference>
<dbReference type="InterPro" id="IPR011050">
    <property type="entry name" value="Pectin_lyase_fold/virulence"/>
</dbReference>
<dbReference type="InterPro" id="IPR001309">
    <property type="entry name" value="Pept_C14_p20"/>
</dbReference>
<dbReference type="SUPFAM" id="SSF52129">
    <property type="entry name" value="Caspase-like"/>
    <property type="match status" value="1"/>
</dbReference>
<dbReference type="EMBL" id="JAEPBG010000001">
    <property type="protein sequence ID" value="MBK4733114.1"/>
    <property type="molecule type" value="Genomic_DNA"/>
</dbReference>
<evidence type="ECO:0000259" key="5">
    <source>
        <dbReference type="PROSITE" id="PS50208"/>
    </source>
</evidence>
<dbReference type="PROSITE" id="PS51326">
    <property type="entry name" value="AVIDIN_2"/>
    <property type="match status" value="1"/>
</dbReference>
<dbReference type="InterPro" id="IPR005468">
    <property type="entry name" value="Avidin/str"/>
</dbReference>
<organism evidence="6 7">
    <name type="scientific">Noviherbaspirillum pedocola</name>
    <dbReference type="NCBI Taxonomy" id="2801341"/>
    <lineage>
        <taxon>Bacteria</taxon>
        <taxon>Pseudomonadati</taxon>
        <taxon>Pseudomonadota</taxon>
        <taxon>Betaproteobacteria</taxon>
        <taxon>Burkholderiales</taxon>
        <taxon>Oxalobacteraceae</taxon>
        <taxon>Noviherbaspirillum</taxon>
    </lineage>
</organism>
<protein>
    <submittedName>
        <fullName evidence="6">Filamentous hemagglutinin N-terminal domain-containing protein</fullName>
    </submittedName>
</protein>
<dbReference type="NCBIfam" id="TIGR01901">
    <property type="entry name" value="adhes_NPXG"/>
    <property type="match status" value="1"/>
</dbReference>
<evidence type="ECO:0000313" key="7">
    <source>
        <dbReference type="Proteomes" id="UP000622890"/>
    </source>
</evidence>
<keyword evidence="2" id="KW-0964">Secreted</keyword>
<dbReference type="SMART" id="SM00912">
    <property type="entry name" value="Haemagg_act"/>
    <property type="match status" value="1"/>
</dbReference>
<comment type="subcellular location">
    <subcellularLocation>
        <location evidence="1">Secreted</location>
    </subcellularLocation>
</comment>
<dbReference type="GO" id="GO:0004197">
    <property type="term" value="F:cysteine-type endopeptidase activity"/>
    <property type="evidence" value="ECO:0007669"/>
    <property type="project" value="InterPro"/>
</dbReference>
<dbReference type="PROSITE" id="PS50208">
    <property type="entry name" value="CASPASE_P20"/>
    <property type="match status" value="1"/>
</dbReference>
<dbReference type="Pfam" id="PF00656">
    <property type="entry name" value="Peptidase_C14"/>
    <property type="match status" value="1"/>
</dbReference>
<evidence type="ECO:0000256" key="2">
    <source>
        <dbReference type="ARBA" id="ARBA00022525"/>
    </source>
</evidence>
<evidence type="ECO:0000256" key="4">
    <source>
        <dbReference type="SAM" id="SignalP"/>
    </source>
</evidence>
<feature type="chain" id="PRO_5037573702" evidence="4">
    <location>
        <begin position="33"/>
        <end position="2776"/>
    </location>
</feature>
<dbReference type="InterPro" id="IPR011600">
    <property type="entry name" value="Pept_C14_caspase"/>
</dbReference>
<dbReference type="GO" id="GO:0005576">
    <property type="term" value="C:extracellular region"/>
    <property type="evidence" value="ECO:0007669"/>
    <property type="project" value="UniProtKB-SubCell"/>
</dbReference>
<dbReference type="InterPro" id="IPR012334">
    <property type="entry name" value="Pectin_lyas_fold"/>
</dbReference>
<gene>
    <name evidence="6" type="ORF">JJB74_00595</name>
</gene>
<name>A0A934SPK0_9BURK</name>
<comment type="caution">
    <text evidence="6">The sequence shown here is derived from an EMBL/GenBank/DDBJ whole genome shotgun (WGS) entry which is preliminary data.</text>
</comment>
<dbReference type="Pfam" id="PF05860">
    <property type="entry name" value="TPS"/>
    <property type="match status" value="1"/>
</dbReference>
<dbReference type="InterPro" id="IPR029030">
    <property type="entry name" value="Caspase-like_dom_sf"/>
</dbReference>
<evidence type="ECO:0000313" key="6">
    <source>
        <dbReference type="EMBL" id="MBK4733114.1"/>
    </source>
</evidence>
<feature type="signal peptide" evidence="4">
    <location>
        <begin position="1"/>
        <end position="32"/>
    </location>
</feature>
<dbReference type="Gene3D" id="3.40.50.1460">
    <property type="match status" value="1"/>
</dbReference>
<dbReference type="PANTHER" id="PTHR12338">
    <property type="entry name" value="AUTOTRANSPORTER"/>
    <property type="match status" value="1"/>
</dbReference>
<evidence type="ECO:0000256" key="1">
    <source>
        <dbReference type="ARBA" id="ARBA00004613"/>
    </source>
</evidence>
<dbReference type="InterPro" id="IPR012332">
    <property type="entry name" value="Autotransporter_pectin_lyase_C"/>
</dbReference>
<dbReference type="GO" id="GO:0006508">
    <property type="term" value="P:proteolysis"/>
    <property type="evidence" value="ECO:0007669"/>
    <property type="project" value="InterPro"/>
</dbReference>
<dbReference type="Gene3D" id="2.160.20.10">
    <property type="entry name" value="Single-stranded right-handed beta-helix, Pectin lyase-like"/>
    <property type="match status" value="1"/>
</dbReference>
<evidence type="ECO:0000256" key="3">
    <source>
        <dbReference type="ARBA" id="ARBA00022729"/>
    </source>
</evidence>